<keyword evidence="4 8" id="KW-0547">Nucleotide-binding</keyword>
<dbReference type="InterPro" id="IPR001977">
    <property type="entry name" value="Depp_CoAkinase"/>
</dbReference>
<dbReference type="CDD" id="cd02022">
    <property type="entry name" value="DPCK"/>
    <property type="match status" value="1"/>
</dbReference>
<gene>
    <name evidence="8" type="primary">coaE</name>
    <name evidence="10" type="ORF">UN64_01240</name>
</gene>
<accession>A0A1V3GDL1</accession>
<dbReference type="EC" id="2.7.1.24" evidence="8 9"/>
<dbReference type="FunFam" id="3.40.50.300:FF:000991">
    <property type="entry name" value="Dephospho-CoA kinase"/>
    <property type="match status" value="1"/>
</dbReference>
<evidence type="ECO:0000256" key="3">
    <source>
        <dbReference type="ARBA" id="ARBA00022679"/>
    </source>
</evidence>
<comment type="subcellular location">
    <subcellularLocation>
        <location evidence="8">Cytoplasm</location>
    </subcellularLocation>
</comment>
<evidence type="ECO:0000256" key="2">
    <source>
        <dbReference type="ARBA" id="ARBA00022490"/>
    </source>
</evidence>
<dbReference type="NCBIfam" id="TIGR00152">
    <property type="entry name" value="dephospho-CoA kinase"/>
    <property type="match status" value="1"/>
</dbReference>
<dbReference type="UniPathway" id="UPA00241">
    <property type="reaction ID" value="UER00356"/>
</dbReference>
<evidence type="ECO:0000313" key="10">
    <source>
        <dbReference type="EMBL" id="OOE14950.1"/>
    </source>
</evidence>
<comment type="function">
    <text evidence="8">Catalyzes the phosphorylation of the 3'-hydroxyl group of dephosphocoenzyme A to form coenzyme A.</text>
</comment>
<dbReference type="GO" id="GO:0005524">
    <property type="term" value="F:ATP binding"/>
    <property type="evidence" value="ECO:0007669"/>
    <property type="project" value="UniProtKB-UniRule"/>
</dbReference>
<evidence type="ECO:0000256" key="4">
    <source>
        <dbReference type="ARBA" id="ARBA00022741"/>
    </source>
</evidence>
<organism evidence="10 11">
    <name type="scientific">Fictibacillus arsenicus</name>
    <dbReference type="NCBI Taxonomy" id="255247"/>
    <lineage>
        <taxon>Bacteria</taxon>
        <taxon>Bacillati</taxon>
        <taxon>Bacillota</taxon>
        <taxon>Bacilli</taxon>
        <taxon>Bacillales</taxon>
        <taxon>Fictibacillaceae</taxon>
        <taxon>Fictibacillus</taxon>
    </lineage>
</organism>
<dbReference type="PANTHER" id="PTHR10695:SF46">
    <property type="entry name" value="BIFUNCTIONAL COENZYME A SYNTHASE-RELATED"/>
    <property type="match status" value="1"/>
</dbReference>
<dbReference type="PROSITE" id="PS51219">
    <property type="entry name" value="DPCK"/>
    <property type="match status" value="1"/>
</dbReference>
<keyword evidence="3 8" id="KW-0808">Transferase</keyword>
<keyword evidence="7 8" id="KW-0173">Coenzyme A biosynthesis</keyword>
<dbReference type="GO" id="GO:0004140">
    <property type="term" value="F:dephospho-CoA kinase activity"/>
    <property type="evidence" value="ECO:0007669"/>
    <property type="project" value="UniProtKB-UniRule"/>
</dbReference>
<comment type="caution">
    <text evidence="10">The sequence shown here is derived from an EMBL/GenBank/DDBJ whole genome shotgun (WGS) entry which is preliminary data.</text>
</comment>
<dbReference type="HAMAP" id="MF_00376">
    <property type="entry name" value="Dephospho_CoA_kinase"/>
    <property type="match status" value="1"/>
</dbReference>
<comment type="similarity">
    <text evidence="1 8">Belongs to the CoaE family.</text>
</comment>
<keyword evidence="2 8" id="KW-0963">Cytoplasm</keyword>
<sequence length="203" mass="22780">MPLIIGLTGGIATGKSTASLILSEQGIPVIDADIIAKDAVMPGKDAYEKIVAFFGDEVLLSDKNLDRARLGEIIFNNSEKRQKLNEIVHPAVRSEMKKQAELYLSGGNPLVIMDIPLLFESKLNHMVDETWLIYTHPDLQLRRLMERDGYSEEQALSRIKSQMPIDEKKELADVVIENNDTKAELKQKLLNILHDVTKTDSIN</sequence>
<dbReference type="Gene3D" id="3.40.50.300">
    <property type="entry name" value="P-loop containing nucleotide triphosphate hydrolases"/>
    <property type="match status" value="1"/>
</dbReference>
<evidence type="ECO:0000313" key="11">
    <source>
        <dbReference type="Proteomes" id="UP000188597"/>
    </source>
</evidence>
<evidence type="ECO:0000256" key="9">
    <source>
        <dbReference type="NCBIfam" id="TIGR00152"/>
    </source>
</evidence>
<evidence type="ECO:0000256" key="1">
    <source>
        <dbReference type="ARBA" id="ARBA00009018"/>
    </source>
</evidence>
<dbReference type="InterPro" id="IPR027417">
    <property type="entry name" value="P-loop_NTPase"/>
</dbReference>
<evidence type="ECO:0000256" key="7">
    <source>
        <dbReference type="ARBA" id="ARBA00022993"/>
    </source>
</evidence>
<keyword evidence="5 8" id="KW-0418">Kinase</keyword>
<dbReference type="AlphaFoldDB" id="A0A1V3GDL1"/>
<dbReference type="Pfam" id="PF01121">
    <property type="entry name" value="CoaE"/>
    <property type="match status" value="1"/>
</dbReference>
<feature type="binding site" evidence="8">
    <location>
        <begin position="12"/>
        <end position="17"/>
    </location>
    <ligand>
        <name>ATP</name>
        <dbReference type="ChEBI" id="CHEBI:30616"/>
    </ligand>
</feature>
<name>A0A1V3GDL1_9BACL</name>
<reference evidence="10 11" key="1">
    <citation type="submission" date="2016-11" db="EMBL/GenBank/DDBJ databases">
        <authorList>
            <person name="Jaros S."/>
            <person name="Januszkiewicz K."/>
            <person name="Wedrychowicz H."/>
        </authorList>
    </citation>
    <scope>NUCLEOTIDE SEQUENCE [LARGE SCALE GENOMIC DNA]</scope>
    <source>
        <strain evidence="10 11">Con a/3</strain>
    </source>
</reference>
<comment type="catalytic activity">
    <reaction evidence="8">
        <text>3'-dephospho-CoA + ATP = ADP + CoA + H(+)</text>
        <dbReference type="Rhea" id="RHEA:18245"/>
        <dbReference type="ChEBI" id="CHEBI:15378"/>
        <dbReference type="ChEBI" id="CHEBI:30616"/>
        <dbReference type="ChEBI" id="CHEBI:57287"/>
        <dbReference type="ChEBI" id="CHEBI:57328"/>
        <dbReference type="ChEBI" id="CHEBI:456216"/>
        <dbReference type="EC" id="2.7.1.24"/>
    </reaction>
</comment>
<evidence type="ECO:0000256" key="6">
    <source>
        <dbReference type="ARBA" id="ARBA00022840"/>
    </source>
</evidence>
<evidence type="ECO:0000256" key="8">
    <source>
        <dbReference type="HAMAP-Rule" id="MF_00376"/>
    </source>
</evidence>
<dbReference type="OrthoDB" id="9812943at2"/>
<keyword evidence="6 8" id="KW-0067">ATP-binding</keyword>
<dbReference type="GO" id="GO:0015937">
    <property type="term" value="P:coenzyme A biosynthetic process"/>
    <property type="evidence" value="ECO:0007669"/>
    <property type="project" value="UniProtKB-UniRule"/>
</dbReference>
<protein>
    <recommendedName>
        <fullName evidence="8 9">Dephospho-CoA kinase</fullName>
        <ecNumber evidence="8 9">2.7.1.24</ecNumber>
    </recommendedName>
    <alternativeName>
        <fullName evidence="8">Dephosphocoenzyme A kinase</fullName>
    </alternativeName>
</protein>
<dbReference type="SUPFAM" id="SSF52540">
    <property type="entry name" value="P-loop containing nucleoside triphosphate hydrolases"/>
    <property type="match status" value="1"/>
</dbReference>
<dbReference type="Proteomes" id="UP000188597">
    <property type="component" value="Unassembled WGS sequence"/>
</dbReference>
<evidence type="ECO:0000256" key="5">
    <source>
        <dbReference type="ARBA" id="ARBA00022777"/>
    </source>
</evidence>
<dbReference type="EMBL" id="MQMF01000001">
    <property type="protein sequence ID" value="OOE14950.1"/>
    <property type="molecule type" value="Genomic_DNA"/>
</dbReference>
<dbReference type="GO" id="GO:0005737">
    <property type="term" value="C:cytoplasm"/>
    <property type="evidence" value="ECO:0007669"/>
    <property type="project" value="UniProtKB-SubCell"/>
</dbReference>
<dbReference type="PANTHER" id="PTHR10695">
    <property type="entry name" value="DEPHOSPHO-COA KINASE-RELATED"/>
    <property type="match status" value="1"/>
</dbReference>
<proteinExistence type="inferred from homology"/>
<comment type="pathway">
    <text evidence="8">Cofactor biosynthesis; coenzyme A biosynthesis; CoA from (R)-pantothenate: step 5/5.</text>
</comment>